<dbReference type="InterPro" id="IPR013210">
    <property type="entry name" value="LRR_N_plant-typ"/>
</dbReference>
<protein>
    <submittedName>
        <fullName evidence="11">Uncharacterized protein</fullName>
    </submittedName>
</protein>
<evidence type="ECO:0000256" key="6">
    <source>
        <dbReference type="ARBA" id="ARBA00022989"/>
    </source>
</evidence>
<feature type="chain" id="PRO_5043886056" evidence="8">
    <location>
        <begin position="22"/>
        <end position="518"/>
    </location>
</feature>
<evidence type="ECO:0000259" key="9">
    <source>
        <dbReference type="Pfam" id="PF08263"/>
    </source>
</evidence>
<dbReference type="PANTHER" id="PTHR45631:SF3">
    <property type="entry name" value="OS05G0393100 PROTEIN"/>
    <property type="match status" value="1"/>
</dbReference>
<evidence type="ECO:0000256" key="3">
    <source>
        <dbReference type="ARBA" id="ARBA00022692"/>
    </source>
</evidence>
<keyword evidence="4 8" id="KW-0732">Signal</keyword>
<keyword evidence="12" id="KW-1185">Reference proteome</keyword>
<evidence type="ECO:0000256" key="8">
    <source>
        <dbReference type="SAM" id="SignalP"/>
    </source>
</evidence>
<feature type="signal peptide" evidence="8">
    <location>
        <begin position="1"/>
        <end position="21"/>
    </location>
</feature>
<evidence type="ECO:0000256" key="7">
    <source>
        <dbReference type="ARBA" id="ARBA00023136"/>
    </source>
</evidence>
<dbReference type="SUPFAM" id="SSF52058">
    <property type="entry name" value="L domain-like"/>
    <property type="match status" value="1"/>
</dbReference>
<keyword evidence="5" id="KW-0677">Repeat</keyword>
<dbReference type="InterPro" id="IPR024788">
    <property type="entry name" value="Malectin-like_Carb-bd_dom"/>
</dbReference>
<comment type="caution">
    <text evidence="11">The sequence shown here is derived from an EMBL/GenBank/DDBJ whole genome shotgun (WGS) entry which is preliminary data.</text>
</comment>
<dbReference type="Proteomes" id="UP001154282">
    <property type="component" value="Unassembled WGS sequence"/>
</dbReference>
<keyword evidence="7" id="KW-0472">Membrane</keyword>
<evidence type="ECO:0000256" key="5">
    <source>
        <dbReference type="ARBA" id="ARBA00022737"/>
    </source>
</evidence>
<organism evidence="11 12">
    <name type="scientific">Linum tenue</name>
    <dbReference type="NCBI Taxonomy" id="586396"/>
    <lineage>
        <taxon>Eukaryota</taxon>
        <taxon>Viridiplantae</taxon>
        <taxon>Streptophyta</taxon>
        <taxon>Embryophyta</taxon>
        <taxon>Tracheophyta</taxon>
        <taxon>Spermatophyta</taxon>
        <taxon>Magnoliopsida</taxon>
        <taxon>eudicotyledons</taxon>
        <taxon>Gunneridae</taxon>
        <taxon>Pentapetalae</taxon>
        <taxon>rosids</taxon>
        <taxon>fabids</taxon>
        <taxon>Malpighiales</taxon>
        <taxon>Linaceae</taxon>
        <taxon>Linum</taxon>
    </lineage>
</organism>
<feature type="domain" description="Leucine-rich repeat-containing N-terminal plant-type" evidence="9">
    <location>
        <begin position="365"/>
        <end position="402"/>
    </location>
</feature>
<keyword evidence="3" id="KW-0812">Transmembrane</keyword>
<dbReference type="InterPro" id="IPR032675">
    <property type="entry name" value="LRR_dom_sf"/>
</dbReference>
<dbReference type="AlphaFoldDB" id="A0AAV0P6I0"/>
<feature type="domain" description="Malectin-like" evidence="10">
    <location>
        <begin position="27"/>
        <end position="354"/>
    </location>
</feature>
<dbReference type="GO" id="GO:0016020">
    <property type="term" value="C:membrane"/>
    <property type="evidence" value="ECO:0007669"/>
    <property type="project" value="UniProtKB-SubCell"/>
</dbReference>
<dbReference type="Pfam" id="PF12819">
    <property type="entry name" value="Malectin_like"/>
    <property type="match status" value="1"/>
</dbReference>
<accession>A0AAV0P6I0</accession>
<reference evidence="11" key="1">
    <citation type="submission" date="2022-08" db="EMBL/GenBank/DDBJ databases">
        <authorList>
            <person name="Gutierrez-Valencia J."/>
        </authorList>
    </citation>
    <scope>NUCLEOTIDE SEQUENCE</scope>
</reference>
<evidence type="ECO:0000256" key="4">
    <source>
        <dbReference type="ARBA" id="ARBA00022729"/>
    </source>
</evidence>
<dbReference type="Gene3D" id="3.80.10.10">
    <property type="entry name" value="Ribonuclease Inhibitor"/>
    <property type="match status" value="1"/>
</dbReference>
<dbReference type="FunFam" id="3.80.10.10:FF:000129">
    <property type="entry name" value="Leucine-rich repeat receptor-like kinase"/>
    <property type="match status" value="1"/>
</dbReference>
<keyword evidence="6" id="KW-1133">Transmembrane helix</keyword>
<proteinExistence type="predicted"/>
<dbReference type="InterPro" id="IPR001611">
    <property type="entry name" value="Leu-rich_rpt"/>
</dbReference>
<evidence type="ECO:0000313" key="11">
    <source>
        <dbReference type="EMBL" id="CAI0466230.1"/>
    </source>
</evidence>
<dbReference type="Pfam" id="PF08263">
    <property type="entry name" value="LRRNT_2"/>
    <property type="match status" value="1"/>
</dbReference>
<dbReference type="PANTHER" id="PTHR45631">
    <property type="entry name" value="OS07G0107800 PROTEIN-RELATED"/>
    <property type="match status" value="1"/>
</dbReference>
<gene>
    <name evidence="11" type="ORF">LITE_LOCUS36950</name>
</gene>
<evidence type="ECO:0000256" key="2">
    <source>
        <dbReference type="ARBA" id="ARBA00022614"/>
    </source>
</evidence>
<dbReference type="EMBL" id="CAMGYJ010000008">
    <property type="protein sequence ID" value="CAI0466230.1"/>
    <property type="molecule type" value="Genomic_DNA"/>
</dbReference>
<comment type="subcellular location">
    <subcellularLocation>
        <location evidence="1">Membrane</location>
        <topology evidence="1">Single-pass membrane protein</topology>
    </subcellularLocation>
</comment>
<name>A0AAV0P6I0_9ROSI</name>
<evidence type="ECO:0000313" key="12">
    <source>
        <dbReference type="Proteomes" id="UP001154282"/>
    </source>
</evidence>
<evidence type="ECO:0000259" key="10">
    <source>
        <dbReference type="Pfam" id="PF12819"/>
    </source>
</evidence>
<dbReference type="Pfam" id="PF00560">
    <property type="entry name" value="LRR_1"/>
    <property type="match status" value="1"/>
</dbReference>
<dbReference type="PROSITE" id="PS51450">
    <property type="entry name" value="LRR"/>
    <property type="match status" value="1"/>
</dbReference>
<sequence length="518" mass="56390">MAAALPLLLLLLSFLPPPSLAQTDTLIDCGAVAPTTINGREWLPDDGFVTAGTARTLALPVLSPLLSTVRSFPLAGNRGRKFCYETAVNRGGKYMVRTTYFYGWVNGRDAPPPVFDQILDGTHWSVVNTTGDFADGRLTFYEGVFVARGKTMSLCLGANSDTDSDPFISGLEFIPLGDSLYNSTDFENYALGLVARHSFGHSEIVRRYPDDPYDRIWEPYGGKDSNPSRNRNVSISGIWNLPPSKVFETDISAAAGRSRQVLELPWPPAPLPFPHQNYSIALYFADDRDPSLQDPRVLDVIINGVTYFRSLSVTQMGSLVFAKVWPLGGSTNITLIPAAGSTTGPLINAGEVFRLLPLGRRTHTGDIIALEELRSGFKNPPQDWSGDPCMPRQYPWTGITCSEGRRIRVVSLNLTSMGLGGSISHRITRLTALTDIWLGNNSLSGSIPDLSSLRLLETLHLEDNNLTGVIPSSLGNIDGLRQLFVQNNNLTGEVPTSIVGKSGLELRTNPGNHFTSGP</sequence>
<keyword evidence="2" id="KW-0433">Leucine-rich repeat</keyword>
<evidence type="ECO:0000256" key="1">
    <source>
        <dbReference type="ARBA" id="ARBA00004167"/>
    </source>
</evidence>